<feature type="transmembrane region" description="Helical" evidence="8">
    <location>
        <begin position="20"/>
        <end position="40"/>
    </location>
</feature>
<comment type="similarity">
    <text evidence="8">Belongs to the binding-protein-dependent transport system permease family.</text>
</comment>
<evidence type="ECO:0000259" key="9">
    <source>
        <dbReference type="PROSITE" id="PS50928"/>
    </source>
</evidence>
<dbReference type="CDD" id="cd06261">
    <property type="entry name" value="TM_PBP2"/>
    <property type="match status" value="1"/>
</dbReference>
<dbReference type="Pfam" id="PF19300">
    <property type="entry name" value="BPD_transp_1_N"/>
    <property type="match status" value="1"/>
</dbReference>
<dbReference type="GO" id="GO:0005886">
    <property type="term" value="C:plasma membrane"/>
    <property type="evidence" value="ECO:0007669"/>
    <property type="project" value="UniProtKB-SubCell"/>
</dbReference>
<evidence type="ECO:0000256" key="5">
    <source>
        <dbReference type="ARBA" id="ARBA00022692"/>
    </source>
</evidence>
<protein>
    <submittedName>
        <fullName evidence="10">Peptide/nickel transport system permease protein</fullName>
    </submittedName>
</protein>
<evidence type="ECO:0000256" key="8">
    <source>
        <dbReference type="RuleBase" id="RU363032"/>
    </source>
</evidence>
<keyword evidence="11" id="KW-1185">Reference proteome</keyword>
<keyword evidence="6 8" id="KW-1133">Transmembrane helix</keyword>
<comment type="caution">
    <text evidence="10">The sequence shown here is derived from an EMBL/GenBank/DDBJ whole genome shotgun (WGS) entry which is preliminary data.</text>
</comment>
<dbReference type="EMBL" id="QGTS01000018">
    <property type="protein sequence ID" value="PWW02724.1"/>
    <property type="molecule type" value="Genomic_DNA"/>
</dbReference>
<dbReference type="InterPro" id="IPR045621">
    <property type="entry name" value="BPD_transp_1_N"/>
</dbReference>
<organism evidence="10 11">
    <name type="scientific">Mangrovibacter plantisponsor</name>
    <dbReference type="NCBI Taxonomy" id="451513"/>
    <lineage>
        <taxon>Bacteria</taxon>
        <taxon>Pseudomonadati</taxon>
        <taxon>Pseudomonadota</taxon>
        <taxon>Gammaproteobacteria</taxon>
        <taxon>Enterobacterales</taxon>
        <taxon>Enterobacteriaceae</taxon>
        <taxon>Mangrovibacter</taxon>
    </lineage>
</organism>
<dbReference type="PROSITE" id="PS50928">
    <property type="entry name" value="ABC_TM1"/>
    <property type="match status" value="1"/>
</dbReference>
<keyword evidence="5 8" id="KW-0812">Transmembrane</keyword>
<evidence type="ECO:0000256" key="2">
    <source>
        <dbReference type="ARBA" id="ARBA00022448"/>
    </source>
</evidence>
<evidence type="ECO:0000256" key="7">
    <source>
        <dbReference type="ARBA" id="ARBA00023136"/>
    </source>
</evidence>
<evidence type="ECO:0000256" key="1">
    <source>
        <dbReference type="ARBA" id="ARBA00004429"/>
    </source>
</evidence>
<dbReference type="InterPro" id="IPR000515">
    <property type="entry name" value="MetI-like"/>
</dbReference>
<dbReference type="AlphaFoldDB" id="A0A317PRC4"/>
<dbReference type="SUPFAM" id="SSF161098">
    <property type="entry name" value="MetI-like"/>
    <property type="match status" value="1"/>
</dbReference>
<evidence type="ECO:0000313" key="10">
    <source>
        <dbReference type="EMBL" id="PWW02724.1"/>
    </source>
</evidence>
<dbReference type="InterPro" id="IPR035906">
    <property type="entry name" value="MetI-like_sf"/>
</dbReference>
<dbReference type="RefSeq" id="WP_110027931.1">
    <property type="nucleotide sequence ID" value="NZ_QGTS01000018.1"/>
</dbReference>
<dbReference type="PANTHER" id="PTHR43163">
    <property type="entry name" value="DIPEPTIDE TRANSPORT SYSTEM PERMEASE PROTEIN DPPB-RELATED"/>
    <property type="match status" value="1"/>
</dbReference>
<proteinExistence type="inferred from homology"/>
<dbReference type="Pfam" id="PF00528">
    <property type="entry name" value="BPD_transp_1"/>
    <property type="match status" value="1"/>
</dbReference>
<keyword evidence="4" id="KW-0997">Cell inner membrane</keyword>
<dbReference type="GO" id="GO:0071916">
    <property type="term" value="F:dipeptide transmembrane transporter activity"/>
    <property type="evidence" value="ECO:0007669"/>
    <property type="project" value="TreeGrafter"/>
</dbReference>
<name>A0A317PRC4_9ENTR</name>
<feature type="transmembrane region" description="Helical" evidence="8">
    <location>
        <begin position="313"/>
        <end position="336"/>
    </location>
</feature>
<evidence type="ECO:0000313" key="11">
    <source>
        <dbReference type="Proteomes" id="UP000246744"/>
    </source>
</evidence>
<feature type="transmembrane region" description="Helical" evidence="8">
    <location>
        <begin position="111"/>
        <end position="132"/>
    </location>
</feature>
<feature type="transmembrane region" description="Helical" evidence="8">
    <location>
        <begin position="209"/>
        <end position="228"/>
    </location>
</feature>
<reference evidence="10 11" key="1">
    <citation type="submission" date="2018-05" db="EMBL/GenBank/DDBJ databases">
        <title>Genomic Encyclopedia of Type Strains, Phase IV (KMG-IV): sequencing the most valuable type-strain genomes for metagenomic binning, comparative biology and taxonomic classification.</title>
        <authorList>
            <person name="Goeker M."/>
        </authorList>
    </citation>
    <scope>NUCLEOTIDE SEQUENCE [LARGE SCALE GENOMIC DNA]</scope>
    <source>
        <strain evidence="10 11">DSM 19579</strain>
    </source>
</reference>
<accession>A0A317PRC4</accession>
<evidence type="ECO:0000256" key="3">
    <source>
        <dbReference type="ARBA" id="ARBA00022475"/>
    </source>
</evidence>
<comment type="subcellular location">
    <subcellularLocation>
        <location evidence="1">Cell inner membrane</location>
        <topology evidence="1">Multi-pass membrane protein</topology>
    </subcellularLocation>
    <subcellularLocation>
        <location evidence="8">Cell membrane</location>
        <topology evidence="8">Multi-pass membrane protein</topology>
    </subcellularLocation>
</comment>
<sequence length="345" mass="37441">MSMTLALTTGPVRQVTRRAVQVAITLFGLLLLTFFIGRVMPIDPVLAIVGPDADHSTYQQVYHQLGLDKPLWTQFFIYLNGLAHGDLGNALLTGKPVLDDILRVFPATLELATVAIIVGAGLGIPLGVLAASRRNSLADYIVRIISLAGYSTPIFWVGMMGLLVFYAWLGWVGGAGRLDFGLDGVVPRHTGLMTVDALLAGNGQVFMNALKHLVLPASLLGFHSLAYISRMTRSFMLAQLSQEFIITARVKGLSVRHVLWHHAFRNILVQLLTVVALAYGGLLEGAVLIETVFSWPGFGSYLTGSLLLGDMNAVMGCVLLVGVIFVMLNLLSDMLYQCFDPRTKS</sequence>
<keyword evidence="3" id="KW-1003">Cell membrane</keyword>
<dbReference type="Proteomes" id="UP000246744">
    <property type="component" value="Unassembled WGS sequence"/>
</dbReference>
<dbReference type="Gene3D" id="1.10.3720.10">
    <property type="entry name" value="MetI-like"/>
    <property type="match status" value="1"/>
</dbReference>
<keyword evidence="7 8" id="KW-0472">Membrane</keyword>
<gene>
    <name evidence="10" type="ORF">DES37_11879</name>
</gene>
<keyword evidence="2 8" id="KW-0813">Transport</keyword>
<feature type="transmembrane region" description="Helical" evidence="8">
    <location>
        <begin position="144"/>
        <end position="169"/>
    </location>
</feature>
<feature type="transmembrane region" description="Helical" evidence="8">
    <location>
        <begin position="267"/>
        <end position="293"/>
    </location>
</feature>
<dbReference type="PANTHER" id="PTHR43163:SF8">
    <property type="entry name" value="D,D-DIPEPTIDE TRANSPORT SYSTEM PERMEASE PROTEIN DDPB-RELATED"/>
    <property type="match status" value="1"/>
</dbReference>
<feature type="domain" description="ABC transmembrane type-1" evidence="9">
    <location>
        <begin position="105"/>
        <end position="336"/>
    </location>
</feature>
<dbReference type="OrthoDB" id="9805855at2"/>
<evidence type="ECO:0000256" key="4">
    <source>
        <dbReference type="ARBA" id="ARBA00022519"/>
    </source>
</evidence>
<evidence type="ECO:0000256" key="6">
    <source>
        <dbReference type="ARBA" id="ARBA00022989"/>
    </source>
</evidence>